<dbReference type="Gene3D" id="2.40.70.10">
    <property type="entry name" value="Acid Proteases"/>
    <property type="match status" value="1"/>
</dbReference>
<dbReference type="VEuPathDB" id="VectorBase:AQUA011949"/>
<protein>
    <recommendedName>
        <fullName evidence="3">Peptidase A2 domain-containing protein</fullName>
    </recommendedName>
</protein>
<dbReference type="SUPFAM" id="SSF50630">
    <property type="entry name" value="Acid proteases"/>
    <property type="match status" value="1"/>
</dbReference>
<accession>A0A182XPZ7</accession>
<sequence>MRVGCAVARIGSVSVHIGPTNVRIVEGTNVATFVVNINVCNVEARRKYVHILINGRPTKLQLDTASDITVISEGLWKDIGQPSLIRATVKAKAASQ</sequence>
<dbReference type="InterPro" id="IPR021109">
    <property type="entry name" value="Peptidase_aspartic_dom_sf"/>
</dbReference>
<organism evidence="1 2">
    <name type="scientific">Anopheles quadriannulatus</name>
    <name type="common">Mosquito</name>
    <dbReference type="NCBI Taxonomy" id="34691"/>
    <lineage>
        <taxon>Eukaryota</taxon>
        <taxon>Metazoa</taxon>
        <taxon>Ecdysozoa</taxon>
        <taxon>Arthropoda</taxon>
        <taxon>Hexapoda</taxon>
        <taxon>Insecta</taxon>
        <taxon>Pterygota</taxon>
        <taxon>Neoptera</taxon>
        <taxon>Endopterygota</taxon>
        <taxon>Diptera</taxon>
        <taxon>Nematocera</taxon>
        <taxon>Culicoidea</taxon>
        <taxon>Culicidae</taxon>
        <taxon>Anophelinae</taxon>
        <taxon>Anopheles</taxon>
    </lineage>
</organism>
<evidence type="ECO:0008006" key="3">
    <source>
        <dbReference type="Google" id="ProtNLM"/>
    </source>
</evidence>
<evidence type="ECO:0000313" key="1">
    <source>
        <dbReference type="EnsemblMetazoa" id="AQUA011949-PA"/>
    </source>
</evidence>
<dbReference type="STRING" id="34691.A0A182XPZ7"/>
<dbReference type="AlphaFoldDB" id="A0A182XPZ7"/>
<dbReference type="Proteomes" id="UP000076407">
    <property type="component" value="Unassembled WGS sequence"/>
</dbReference>
<dbReference type="EnsemblMetazoa" id="AQUA011949-RA">
    <property type="protein sequence ID" value="AQUA011949-PA"/>
    <property type="gene ID" value="AQUA011949"/>
</dbReference>
<evidence type="ECO:0000313" key="2">
    <source>
        <dbReference type="Proteomes" id="UP000076407"/>
    </source>
</evidence>
<reference evidence="1" key="1">
    <citation type="submission" date="2020-05" db="UniProtKB">
        <authorList>
            <consortium name="EnsemblMetazoa"/>
        </authorList>
    </citation>
    <scope>IDENTIFICATION</scope>
    <source>
        <strain evidence="1">SANGQUA</strain>
    </source>
</reference>
<name>A0A182XPZ7_ANOQN</name>
<keyword evidence="2" id="KW-1185">Reference proteome</keyword>
<proteinExistence type="predicted"/>